<keyword evidence="2" id="KW-1133">Transmembrane helix</keyword>
<sequence length="453" mass="48934">MTTPAQHPTPSNRDVFSMAWPLCLKTMMLQGIVAIDAYLISPLGEEALAAVGLAGALGGLLLGILFAFSNATQIRIAQAFGSAGPVELKTGFYCGLLINLISTGIGLIAVLAFAAPAIAGFAQTEWIEAQANAYLSVFLFVILAEAVGQTLSSHFNGCGRTKVSFVSYLIALPVNILASIGLIHGQFGLPELGVLGAAYGTIIAAVLRVAFMGWIFWRDHRWFRDVAGWSRGSFGNALKRHFAFSWPIAITFVSTAFSNQACMLIYATMSVNQFAAMTLILPWVNVLGTFGMSWAQATGISVAQLIGRGATVAQLDAFLSRAWRAAFIASALVSLWYLGFCLSSGVIYAALQDETKQALMSFLPILLVLPFPKQSNAICGQTLRAAGETVPVMNIFIAGQWGFKVPMTALFVLYLDMPVFWVFALVLGDELFRFPLFHKRLYRGDWKHASSAI</sequence>
<keyword evidence="2" id="KW-0812">Transmembrane</keyword>
<dbReference type="PANTHER" id="PTHR43298">
    <property type="entry name" value="MULTIDRUG RESISTANCE PROTEIN NORM-RELATED"/>
    <property type="match status" value="1"/>
</dbReference>
<proteinExistence type="predicted"/>
<feature type="transmembrane region" description="Helical" evidence="2">
    <location>
        <begin position="131"/>
        <end position="151"/>
    </location>
</feature>
<keyword evidence="1" id="KW-0813">Transport</keyword>
<protein>
    <submittedName>
        <fullName evidence="3">Polysaccharide biosynthesis C-terminal domain-containing protein</fullName>
    </submittedName>
</protein>
<reference evidence="3 4" key="1">
    <citation type="journal article" date="2021" name="Arch. Microbiol.">
        <title>Harenicola maris gen. nov., sp. nov. isolated from the Sea of Japan shallow sediments.</title>
        <authorList>
            <person name="Romanenko L.A."/>
            <person name="Kurilenko V.V."/>
            <person name="Chernysheva N.Y."/>
            <person name="Tekutyeva L.A."/>
            <person name="Velansky P.V."/>
            <person name="Svetashev V.I."/>
            <person name="Isaeva M.P."/>
        </authorList>
    </citation>
    <scope>NUCLEOTIDE SEQUENCE [LARGE SCALE GENOMIC DNA]</scope>
    <source>
        <strain evidence="3 4">KMM 3653</strain>
    </source>
</reference>
<feature type="transmembrane region" description="Helical" evidence="2">
    <location>
        <begin position="325"/>
        <end position="351"/>
    </location>
</feature>
<feature type="transmembrane region" description="Helical" evidence="2">
    <location>
        <begin position="196"/>
        <end position="217"/>
    </location>
</feature>
<dbReference type="EMBL" id="JADQAZ010000002">
    <property type="protein sequence ID" value="MBT0957555.1"/>
    <property type="molecule type" value="Genomic_DNA"/>
</dbReference>
<feature type="transmembrane region" description="Helical" evidence="2">
    <location>
        <begin position="411"/>
        <end position="432"/>
    </location>
</feature>
<feature type="transmembrane region" description="Helical" evidence="2">
    <location>
        <begin position="163"/>
        <end position="184"/>
    </location>
</feature>
<dbReference type="Pfam" id="PF01554">
    <property type="entry name" value="MatE"/>
    <property type="match status" value="2"/>
</dbReference>
<evidence type="ECO:0000256" key="2">
    <source>
        <dbReference type="SAM" id="Phobius"/>
    </source>
</evidence>
<dbReference type="GO" id="GO:0042910">
    <property type="term" value="F:xenobiotic transmembrane transporter activity"/>
    <property type="evidence" value="ECO:0007669"/>
    <property type="project" value="InterPro"/>
</dbReference>
<name>A0AAP2CPS6_9RHOB</name>
<dbReference type="InterPro" id="IPR002528">
    <property type="entry name" value="MATE_fam"/>
</dbReference>
<dbReference type="PANTHER" id="PTHR43298:SF2">
    <property type="entry name" value="FMN_FAD EXPORTER YEEO-RELATED"/>
    <property type="match status" value="1"/>
</dbReference>
<evidence type="ECO:0000313" key="3">
    <source>
        <dbReference type="EMBL" id="MBT0957555.1"/>
    </source>
</evidence>
<keyword evidence="2" id="KW-0472">Membrane</keyword>
<dbReference type="InterPro" id="IPR050222">
    <property type="entry name" value="MATE_MdtK"/>
</dbReference>
<evidence type="ECO:0000313" key="4">
    <source>
        <dbReference type="Proteomes" id="UP001315686"/>
    </source>
</evidence>
<dbReference type="GO" id="GO:0005886">
    <property type="term" value="C:plasma membrane"/>
    <property type="evidence" value="ECO:0007669"/>
    <property type="project" value="TreeGrafter"/>
</dbReference>
<organism evidence="3 4">
    <name type="scientific">Harenicola maris</name>
    <dbReference type="NCBI Taxonomy" id="2841044"/>
    <lineage>
        <taxon>Bacteria</taxon>
        <taxon>Pseudomonadati</taxon>
        <taxon>Pseudomonadota</taxon>
        <taxon>Alphaproteobacteria</taxon>
        <taxon>Rhodobacterales</taxon>
        <taxon>Paracoccaceae</taxon>
        <taxon>Harenicola</taxon>
    </lineage>
</organism>
<gene>
    <name evidence="3" type="ORF">IV417_09160</name>
</gene>
<feature type="transmembrane region" description="Helical" evidence="2">
    <location>
        <begin position="47"/>
        <end position="69"/>
    </location>
</feature>
<dbReference type="AlphaFoldDB" id="A0AAP2CPS6"/>
<dbReference type="RefSeq" id="WP_327793785.1">
    <property type="nucleotide sequence ID" value="NZ_JADQAZ010000002.1"/>
</dbReference>
<keyword evidence="4" id="KW-1185">Reference proteome</keyword>
<dbReference type="Proteomes" id="UP001315686">
    <property type="component" value="Unassembled WGS sequence"/>
</dbReference>
<feature type="transmembrane region" description="Helical" evidence="2">
    <location>
        <begin position="238"/>
        <end position="257"/>
    </location>
</feature>
<accession>A0AAP2CPS6</accession>
<feature type="transmembrane region" description="Helical" evidence="2">
    <location>
        <begin position="90"/>
        <end position="119"/>
    </location>
</feature>
<evidence type="ECO:0000256" key="1">
    <source>
        <dbReference type="ARBA" id="ARBA00022448"/>
    </source>
</evidence>
<dbReference type="GO" id="GO:0015297">
    <property type="term" value="F:antiporter activity"/>
    <property type="evidence" value="ECO:0007669"/>
    <property type="project" value="InterPro"/>
</dbReference>
<comment type="caution">
    <text evidence="3">The sequence shown here is derived from an EMBL/GenBank/DDBJ whole genome shotgun (WGS) entry which is preliminary data.</text>
</comment>